<evidence type="ECO:0000313" key="4">
    <source>
        <dbReference type="Proteomes" id="UP001163046"/>
    </source>
</evidence>
<name>A0A9W9ZNI3_9CNID</name>
<feature type="region of interest" description="Disordered" evidence="1">
    <location>
        <begin position="75"/>
        <end position="94"/>
    </location>
</feature>
<dbReference type="Proteomes" id="UP001163046">
    <property type="component" value="Unassembled WGS sequence"/>
</dbReference>
<protein>
    <submittedName>
        <fullName evidence="3">Uncharacterized protein</fullName>
    </submittedName>
</protein>
<sequence length="163" mass="17978">MAAHLCVEDPDNKAISVAMNAFIQVCHNVVLLGLRLGCLGNGWNGSMFIAKNVITICVRCHQFCRPGMSDIEDVDPQNNPDFKPTAPPPPARNPAHGNDRLYTAMAIVKTSIIVGRFAFFVLMVMQCCFLASYPAYYEDEGDWYAVIILFIPAGSDVVVDQQH</sequence>
<evidence type="ECO:0000313" key="3">
    <source>
        <dbReference type="EMBL" id="KAJ7383229.1"/>
    </source>
</evidence>
<reference evidence="3" key="1">
    <citation type="submission" date="2023-01" db="EMBL/GenBank/DDBJ databases">
        <title>Genome assembly of the deep-sea coral Lophelia pertusa.</title>
        <authorList>
            <person name="Herrera S."/>
            <person name="Cordes E."/>
        </authorList>
    </citation>
    <scope>NUCLEOTIDE SEQUENCE</scope>
    <source>
        <strain evidence="3">USNM1676648</strain>
        <tissue evidence="3">Polyp</tissue>
    </source>
</reference>
<comment type="caution">
    <text evidence="3">The sequence shown here is derived from an EMBL/GenBank/DDBJ whole genome shotgun (WGS) entry which is preliminary data.</text>
</comment>
<keyword evidence="2" id="KW-0812">Transmembrane</keyword>
<feature type="transmembrane region" description="Helical" evidence="2">
    <location>
        <begin position="117"/>
        <end position="137"/>
    </location>
</feature>
<keyword evidence="2" id="KW-0472">Membrane</keyword>
<gene>
    <name evidence="3" type="ORF">OS493_030033</name>
</gene>
<dbReference type="EMBL" id="MU825904">
    <property type="protein sequence ID" value="KAJ7383229.1"/>
    <property type="molecule type" value="Genomic_DNA"/>
</dbReference>
<proteinExistence type="predicted"/>
<evidence type="ECO:0000256" key="2">
    <source>
        <dbReference type="SAM" id="Phobius"/>
    </source>
</evidence>
<evidence type="ECO:0000256" key="1">
    <source>
        <dbReference type="SAM" id="MobiDB-lite"/>
    </source>
</evidence>
<accession>A0A9W9ZNI3</accession>
<dbReference type="AlphaFoldDB" id="A0A9W9ZNI3"/>
<keyword evidence="4" id="KW-1185">Reference proteome</keyword>
<keyword evidence="2" id="KW-1133">Transmembrane helix</keyword>
<organism evidence="3 4">
    <name type="scientific">Desmophyllum pertusum</name>
    <dbReference type="NCBI Taxonomy" id="174260"/>
    <lineage>
        <taxon>Eukaryota</taxon>
        <taxon>Metazoa</taxon>
        <taxon>Cnidaria</taxon>
        <taxon>Anthozoa</taxon>
        <taxon>Hexacorallia</taxon>
        <taxon>Scleractinia</taxon>
        <taxon>Caryophylliina</taxon>
        <taxon>Caryophylliidae</taxon>
        <taxon>Desmophyllum</taxon>
    </lineage>
</organism>